<dbReference type="Pfam" id="PF00087">
    <property type="entry name" value="Toxin_TOLIP"/>
    <property type="match status" value="1"/>
</dbReference>
<name>A0A4U5PHI3_STECR</name>
<dbReference type="EMBL" id="AZBU02000002">
    <property type="protein sequence ID" value="TKR95781.1"/>
    <property type="molecule type" value="Genomic_DNA"/>
</dbReference>
<dbReference type="SUPFAM" id="SSF57302">
    <property type="entry name" value="Snake toxin-like"/>
    <property type="match status" value="1"/>
</dbReference>
<evidence type="ECO:0000259" key="2">
    <source>
        <dbReference type="Pfam" id="PF00087"/>
    </source>
</evidence>
<dbReference type="InterPro" id="IPR045860">
    <property type="entry name" value="Snake_toxin-like_sf"/>
</dbReference>
<keyword evidence="4" id="KW-1185">Reference proteome</keyword>
<feature type="signal peptide" evidence="1">
    <location>
        <begin position="1"/>
        <end position="18"/>
    </location>
</feature>
<gene>
    <name evidence="3" type="ORF">L596_009905</name>
</gene>
<reference evidence="3 4" key="2">
    <citation type="journal article" date="2019" name="G3 (Bethesda)">
        <title>Hybrid Assembly of the Genome of the Entomopathogenic Nematode Steinernema carpocapsae Identifies the X-Chromosome.</title>
        <authorList>
            <person name="Serra L."/>
            <person name="Macchietto M."/>
            <person name="Macias-Munoz A."/>
            <person name="McGill C.J."/>
            <person name="Rodriguez I.M."/>
            <person name="Rodriguez B."/>
            <person name="Murad R."/>
            <person name="Mortazavi A."/>
        </authorList>
    </citation>
    <scope>NUCLEOTIDE SEQUENCE [LARGE SCALE GENOMIC DNA]</scope>
    <source>
        <strain evidence="3 4">ALL</strain>
    </source>
</reference>
<dbReference type="Proteomes" id="UP000298663">
    <property type="component" value="Unassembled WGS sequence"/>
</dbReference>
<sequence>MALLHYVFLLSLLSLTVAKNGTLTCYHGKAPNYNRTNCAANVKFCVTLYSGSKNNATVSKGCDIPPYNACSADGYVPVGVGQNKFYMDCCSSDDCNCGAPCKSAMSGKLALGSVALVLIKLLI</sequence>
<dbReference type="AlphaFoldDB" id="A0A4U5PHI3"/>
<reference evidence="3 4" key="1">
    <citation type="journal article" date="2015" name="Genome Biol.">
        <title>Comparative genomics of Steinernema reveals deeply conserved gene regulatory networks.</title>
        <authorList>
            <person name="Dillman A.R."/>
            <person name="Macchietto M."/>
            <person name="Porter C.F."/>
            <person name="Rogers A."/>
            <person name="Williams B."/>
            <person name="Antoshechkin I."/>
            <person name="Lee M.M."/>
            <person name="Goodwin Z."/>
            <person name="Lu X."/>
            <person name="Lewis E.E."/>
            <person name="Goodrich-Blair H."/>
            <person name="Stock S.P."/>
            <person name="Adams B.J."/>
            <person name="Sternberg P.W."/>
            <person name="Mortazavi A."/>
        </authorList>
    </citation>
    <scope>NUCLEOTIDE SEQUENCE [LARGE SCALE GENOMIC DNA]</scope>
    <source>
        <strain evidence="3 4">ALL</strain>
    </source>
</reference>
<dbReference type="InterPro" id="IPR035076">
    <property type="entry name" value="Toxin/TOLIP"/>
</dbReference>
<keyword evidence="1" id="KW-0732">Signal</keyword>
<proteinExistence type="predicted"/>
<dbReference type="Gene3D" id="2.10.60.10">
    <property type="entry name" value="CD59"/>
    <property type="match status" value="1"/>
</dbReference>
<evidence type="ECO:0000313" key="4">
    <source>
        <dbReference type="Proteomes" id="UP000298663"/>
    </source>
</evidence>
<evidence type="ECO:0000256" key="1">
    <source>
        <dbReference type="SAM" id="SignalP"/>
    </source>
</evidence>
<comment type="caution">
    <text evidence="3">The sequence shown here is derived from an EMBL/GenBank/DDBJ whole genome shotgun (WGS) entry which is preliminary data.</text>
</comment>
<organism evidence="3 4">
    <name type="scientific">Steinernema carpocapsae</name>
    <name type="common">Entomopathogenic nematode</name>
    <dbReference type="NCBI Taxonomy" id="34508"/>
    <lineage>
        <taxon>Eukaryota</taxon>
        <taxon>Metazoa</taxon>
        <taxon>Ecdysozoa</taxon>
        <taxon>Nematoda</taxon>
        <taxon>Chromadorea</taxon>
        <taxon>Rhabditida</taxon>
        <taxon>Tylenchina</taxon>
        <taxon>Panagrolaimomorpha</taxon>
        <taxon>Strongyloidoidea</taxon>
        <taxon>Steinernematidae</taxon>
        <taxon>Steinernema</taxon>
    </lineage>
</organism>
<feature type="domain" description="Snake toxin/toxin-like" evidence="2">
    <location>
        <begin position="23"/>
        <end position="96"/>
    </location>
</feature>
<protein>
    <recommendedName>
        <fullName evidence="2">Snake toxin/toxin-like domain-containing protein</fullName>
    </recommendedName>
</protein>
<feature type="chain" id="PRO_5020336834" description="Snake toxin/toxin-like domain-containing protein" evidence="1">
    <location>
        <begin position="19"/>
        <end position="123"/>
    </location>
</feature>
<evidence type="ECO:0000313" key="3">
    <source>
        <dbReference type="EMBL" id="TKR95781.1"/>
    </source>
</evidence>
<accession>A0A4U5PHI3</accession>